<name>A0A9P7UTB5_9AGAR</name>
<organism evidence="1 2">
    <name type="scientific">Marasmius oreades</name>
    <name type="common">fairy-ring Marasmius</name>
    <dbReference type="NCBI Taxonomy" id="181124"/>
    <lineage>
        <taxon>Eukaryota</taxon>
        <taxon>Fungi</taxon>
        <taxon>Dikarya</taxon>
        <taxon>Basidiomycota</taxon>
        <taxon>Agaricomycotina</taxon>
        <taxon>Agaricomycetes</taxon>
        <taxon>Agaricomycetidae</taxon>
        <taxon>Agaricales</taxon>
        <taxon>Marasmiineae</taxon>
        <taxon>Marasmiaceae</taxon>
        <taxon>Marasmius</taxon>
    </lineage>
</organism>
<proteinExistence type="predicted"/>
<dbReference type="EMBL" id="CM032185">
    <property type="protein sequence ID" value="KAG7093050.1"/>
    <property type="molecule type" value="Genomic_DNA"/>
</dbReference>
<protein>
    <submittedName>
        <fullName evidence="1">Uncharacterized protein</fullName>
    </submittedName>
</protein>
<accession>A0A9P7UTB5</accession>
<dbReference type="GeneID" id="66078419"/>
<keyword evidence="2" id="KW-1185">Reference proteome</keyword>
<evidence type="ECO:0000313" key="2">
    <source>
        <dbReference type="Proteomes" id="UP001049176"/>
    </source>
</evidence>
<reference evidence="1" key="1">
    <citation type="journal article" date="2021" name="Genome Biol. Evol.">
        <title>The assembled and annotated genome of the fairy-ring fungus Marasmius oreades.</title>
        <authorList>
            <person name="Hiltunen M."/>
            <person name="Ament-Velasquez S.L."/>
            <person name="Johannesson H."/>
        </authorList>
    </citation>
    <scope>NUCLEOTIDE SEQUENCE</scope>
    <source>
        <strain evidence="1">03SP1</strain>
    </source>
</reference>
<dbReference type="AlphaFoldDB" id="A0A9P7UTB5"/>
<sequence length="61" mass="7059">MIVTSLVDSALMTVDSGRFWGDVWMQTFPIGKEEWAKKVKVSLKGWQLPIWDDWNTVVCTK</sequence>
<dbReference type="KEGG" id="more:E1B28_009343"/>
<dbReference type="RefSeq" id="XP_043009520.1">
    <property type="nucleotide sequence ID" value="XM_043154229.1"/>
</dbReference>
<evidence type="ECO:0000313" key="1">
    <source>
        <dbReference type="EMBL" id="KAG7093050.1"/>
    </source>
</evidence>
<gene>
    <name evidence="1" type="ORF">E1B28_009343</name>
</gene>
<dbReference type="Proteomes" id="UP001049176">
    <property type="component" value="Chromosome 5"/>
</dbReference>
<comment type="caution">
    <text evidence="1">The sequence shown here is derived from an EMBL/GenBank/DDBJ whole genome shotgun (WGS) entry which is preliminary data.</text>
</comment>